<evidence type="ECO:0000313" key="2">
    <source>
        <dbReference type="Proteomes" id="UP000202282"/>
    </source>
</evidence>
<evidence type="ECO:0000313" key="1">
    <source>
        <dbReference type="EMBL" id="AJT60761.1"/>
    </source>
</evidence>
<proteinExistence type="predicted"/>
<dbReference type="EMBL" id="KP774835">
    <property type="protein sequence ID" value="AJT60761.1"/>
    <property type="molecule type" value="Genomic_DNA"/>
</dbReference>
<sequence>MYYESEADVNLRLKGSLVRKENVPMYVQEANSKDEVRVHNVHTGRKEDCLIADLDLTPVPLGYCVSDGDVLYVSRKPTRKYKQGLTTENSVAWDVMLQRHVKIPMADKGLCRTIMNDYPSVEEAFQECRKGKAIVPFHRSWAVANYKDELCVMHKGTVVGYVGDDVVVLMPEKYFLKESLEEALGV</sequence>
<keyword evidence="2" id="KW-1185">Reference proteome</keyword>
<organism evidence="1 2">
    <name type="scientific">Citrobacter phage CVT22</name>
    <dbReference type="NCBI Taxonomy" id="1622234"/>
    <lineage>
        <taxon>Viruses</taxon>
        <taxon>Duplodnaviria</taxon>
        <taxon>Heunggongvirae</taxon>
        <taxon>Uroviricota</taxon>
        <taxon>Caudoviricetes</taxon>
        <taxon>Zobellviridae</taxon>
        <taxon>Citrovirus</taxon>
        <taxon>Citrovirus coptotermitis</taxon>
    </lineage>
</organism>
<dbReference type="KEGG" id="vg:26040383"/>
<reference evidence="1 2" key="1">
    <citation type="journal article" date="2015" name="Genome Announc.">
        <title>Complete Genome Sequence of Citrobacter Phage CVT22 Isolated from the Gut of the Formosan Subterranean Termite, Coptotermes formosanus Shiraki.</title>
        <authorList>
            <person name="Tikhe C.V."/>
            <person name="Martin T.M."/>
            <person name="Gissendanner C.R."/>
            <person name="Husseneder C."/>
        </authorList>
    </citation>
    <scope>NUCLEOTIDE SEQUENCE [LARGE SCALE GENOMIC DNA]</scope>
</reference>
<dbReference type="OrthoDB" id="28982at10239"/>
<dbReference type="Proteomes" id="UP000202282">
    <property type="component" value="Segment"/>
</dbReference>
<dbReference type="GeneID" id="26040383"/>
<name>A0A0R6BQ80_9CAUD</name>
<accession>A0A0R6BQ80</accession>
<protein>
    <submittedName>
        <fullName evidence="1">Uncharacterized protein</fullName>
    </submittedName>
</protein>
<dbReference type="RefSeq" id="YP_009168440.1">
    <property type="nucleotide sequence ID" value="NC_027988.2"/>
</dbReference>